<gene>
    <name evidence="1" type="ORF">FA95DRAFT_1555741</name>
</gene>
<reference evidence="1" key="2">
    <citation type="journal article" date="2022" name="New Phytol.">
        <title>Evolutionary transition to the ectomycorrhizal habit in the genomes of a hyperdiverse lineage of mushroom-forming fungi.</title>
        <authorList>
            <person name="Looney B."/>
            <person name="Miyauchi S."/>
            <person name="Morin E."/>
            <person name="Drula E."/>
            <person name="Courty P.E."/>
            <person name="Kohler A."/>
            <person name="Kuo A."/>
            <person name="LaButti K."/>
            <person name="Pangilinan J."/>
            <person name="Lipzen A."/>
            <person name="Riley R."/>
            <person name="Andreopoulos W."/>
            <person name="He G."/>
            <person name="Johnson J."/>
            <person name="Nolan M."/>
            <person name="Tritt A."/>
            <person name="Barry K.W."/>
            <person name="Grigoriev I.V."/>
            <person name="Nagy L.G."/>
            <person name="Hibbett D."/>
            <person name="Henrissat B."/>
            <person name="Matheny P.B."/>
            <person name="Labbe J."/>
            <person name="Martin F.M."/>
        </authorList>
    </citation>
    <scope>NUCLEOTIDE SEQUENCE</scope>
    <source>
        <strain evidence="1">FP105234-sp</strain>
    </source>
</reference>
<reference evidence="1" key="1">
    <citation type="submission" date="2021-02" db="EMBL/GenBank/DDBJ databases">
        <authorList>
            <consortium name="DOE Joint Genome Institute"/>
            <person name="Ahrendt S."/>
            <person name="Looney B.P."/>
            <person name="Miyauchi S."/>
            <person name="Morin E."/>
            <person name="Drula E."/>
            <person name="Courty P.E."/>
            <person name="Chicoki N."/>
            <person name="Fauchery L."/>
            <person name="Kohler A."/>
            <person name="Kuo A."/>
            <person name="Labutti K."/>
            <person name="Pangilinan J."/>
            <person name="Lipzen A."/>
            <person name="Riley R."/>
            <person name="Andreopoulos W."/>
            <person name="He G."/>
            <person name="Johnson J."/>
            <person name="Barry K.W."/>
            <person name="Grigoriev I.V."/>
            <person name="Nagy L."/>
            <person name="Hibbett D."/>
            <person name="Henrissat B."/>
            <person name="Matheny P.B."/>
            <person name="Labbe J."/>
            <person name="Martin F."/>
        </authorList>
    </citation>
    <scope>NUCLEOTIDE SEQUENCE</scope>
    <source>
        <strain evidence="1">FP105234-sp</strain>
    </source>
</reference>
<proteinExistence type="predicted"/>
<accession>A0ACB8S203</accession>
<organism evidence="1 2">
    <name type="scientific">Auriscalpium vulgare</name>
    <dbReference type="NCBI Taxonomy" id="40419"/>
    <lineage>
        <taxon>Eukaryota</taxon>
        <taxon>Fungi</taxon>
        <taxon>Dikarya</taxon>
        <taxon>Basidiomycota</taxon>
        <taxon>Agaricomycotina</taxon>
        <taxon>Agaricomycetes</taxon>
        <taxon>Russulales</taxon>
        <taxon>Auriscalpiaceae</taxon>
        <taxon>Auriscalpium</taxon>
    </lineage>
</organism>
<keyword evidence="2" id="KW-1185">Reference proteome</keyword>
<dbReference type="EMBL" id="MU275862">
    <property type="protein sequence ID" value="KAI0050411.1"/>
    <property type="molecule type" value="Genomic_DNA"/>
</dbReference>
<evidence type="ECO:0000313" key="2">
    <source>
        <dbReference type="Proteomes" id="UP000814033"/>
    </source>
</evidence>
<sequence>MPTWPARFVFACFKKVERWGDRLTGFAGPYFVAFAVLLFVAGTASFLNVVLPNLPYPWITIPPCLLIIVNLYAHYYYVCTVSPGFASDPPAHTGHTFTWAKKHATRRRPKGVQWSSSLNITPAHVTKCAKCGETKPERTHHCRVCNRCVLKYDHHCPGINQCVGLHNERHFVLFMAYVVTATFWYAVSGFWHCLDALGINDDEWNYLVHPIIFAVTYMISVVMCLAVATMLLWHMWSVSVGETSVESQDHDVYRRMAESRGESFANSYDLGKLKNIQLFFNIGKEGYPWYTLVLPLRVPPYTDGRSWARRPGYVRHAGVRAGEELTDEED</sequence>
<protein>
    <submittedName>
        <fullName evidence="1">Zf-DHHC-domain-containing protein</fullName>
    </submittedName>
</protein>
<name>A0ACB8S203_9AGAM</name>
<comment type="caution">
    <text evidence="1">The sequence shown here is derived from an EMBL/GenBank/DDBJ whole genome shotgun (WGS) entry which is preliminary data.</text>
</comment>
<evidence type="ECO:0000313" key="1">
    <source>
        <dbReference type="EMBL" id="KAI0050411.1"/>
    </source>
</evidence>
<dbReference type="Proteomes" id="UP000814033">
    <property type="component" value="Unassembled WGS sequence"/>
</dbReference>